<dbReference type="EMBL" id="DP000238">
    <property type="protein sequence ID" value="ABK76814.1"/>
    <property type="molecule type" value="Genomic_DNA"/>
</dbReference>
<proteinExistence type="predicted"/>
<dbReference type="KEGG" id="csy:CENSYa_0169"/>
<dbReference type="EnsemblBacteria" id="ABK76814">
    <property type="protein sequence ID" value="ABK76814"/>
    <property type="gene ID" value="CENSYa_0169"/>
</dbReference>
<dbReference type="STRING" id="414004.CENSYa_0169"/>
<keyword evidence="2" id="KW-1185">Reference proteome</keyword>
<organism evidence="1 2">
    <name type="scientific">Cenarchaeum symbiosum (strain A)</name>
    <dbReference type="NCBI Taxonomy" id="414004"/>
    <lineage>
        <taxon>Archaea</taxon>
        <taxon>Nitrososphaerota</taxon>
        <taxon>Candidatus Cenarchaeales</taxon>
        <taxon>Candidatus Cenarchaeaceae</taxon>
        <taxon>Candidatus Cenarchaeum</taxon>
    </lineage>
</organism>
<accession>A0RTZ7</accession>
<evidence type="ECO:0000313" key="2">
    <source>
        <dbReference type="Proteomes" id="UP000000758"/>
    </source>
</evidence>
<protein>
    <submittedName>
        <fullName evidence="1">Uncharacterized protein</fullName>
    </submittedName>
</protein>
<dbReference type="Proteomes" id="UP000000758">
    <property type="component" value="Chromosome"/>
</dbReference>
<evidence type="ECO:0000313" key="1">
    <source>
        <dbReference type="EMBL" id="ABK76814.1"/>
    </source>
</evidence>
<reference evidence="1 2" key="1">
    <citation type="journal article" date="2006" name="Proc. Natl. Acad. Sci. U.S.A.">
        <title>Genomic analysis of the uncultivated marine crenarchaeote Cenarchaeum symbiosum.</title>
        <authorList>
            <person name="Hallam S.J."/>
            <person name="Konstantinidis K.T."/>
            <person name="Putnam N."/>
            <person name="Schleper C."/>
            <person name="Watanabe Y."/>
            <person name="Sugahara J."/>
            <person name="Preston C."/>
            <person name="de la Torre J."/>
            <person name="Richardson P.M."/>
            <person name="DeLong E.F."/>
        </authorList>
    </citation>
    <scope>NUCLEOTIDE SEQUENCE [LARGE SCALE GENOMIC DNA]</scope>
    <source>
        <strain evidence="2">A</strain>
    </source>
</reference>
<sequence length="184" mass="21404">MGPCRSILDGYYTSGRRCGRLAAKKTYEDFEIVKEPWTVYLLDDGTKLKTRTTMNTMWYVIKGGTQSHTYESQETNIVLCHPSMQGRKDTTVRAKEQLEKNTEIEDCRYEVISEEPTEYLMEDGTKVFIYRKLCKISRTRYNDRHGNRIYLYSIDESSKFDSPPLGTCPTCGHDHSHDHSHDPQ</sequence>
<dbReference type="HOGENOM" id="CLU_125803_0_0_2"/>
<name>A0RTZ7_CENSY</name>
<gene>
    <name evidence="1" type="ordered locus">CENSYa_0169</name>
</gene>
<dbReference type="AlphaFoldDB" id="A0RTZ7"/>